<dbReference type="PANTHER" id="PTHR22946:SF9">
    <property type="entry name" value="POLYKETIDE TRANSFERASE AF380"/>
    <property type="match status" value="1"/>
</dbReference>
<dbReference type="AlphaFoldDB" id="A0A1W6ZRE5"/>
<feature type="domain" description="Dienelactone hydrolase" evidence="3">
    <location>
        <begin position="48"/>
        <end position="292"/>
    </location>
</feature>
<dbReference type="KEGG" id="psin:CAK95_13370"/>
<dbReference type="Pfam" id="PF01738">
    <property type="entry name" value="DLH"/>
    <property type="match status" value="1"/>
</dbReference>
<evidence type="ECO:0000313" key="4">
    <source>
        <dbReference type="EMBL" id="ARP99963.1"/>
    </source>
</evidence>
<name>A0A1W6ZRE5_9HYPH</name>
<accession>A0A1W6ZRE5</accession>
<dbReference type="InterPro" id="IPR002925">
    <property type="entry name" value="Dienelactn_hydro"/>
</dbReference>
<dbReference type="Proteomes" id="UP000194137">
    <property type="component" value="Chromosome"/>
</dbReference>
<keyword evidence="1" id="KW-0378">Hydrolase</keyword>
<dbReference type="Gene3D" id="3.40.50.1820">
    <property type="entry name" value="alpha/beta hydrolase"/>
    <property type="match status" value="1"/>
</dbReference>
<gene>
    <name evidence="4" type="ORF">CAK95_13370</name>
</gene>
<evidence type="ECO:0000256" key="1">
    <source>
        <dbReference type="ARBA" id="ARBA00022801"/>
    </source>
</evidence>
<sequence length="293" mass="32540">MMPISDQTAQCRRAMRFIFLITTLLCLCGVARAEFEQIQIPTDNKPLQAVLYRPPGEGPFPVIVALAGCEGLRKESGTIRATWDEWGQRLSAAGFGVLFPDSEASRSQSPQCRDKLPHRDKGAKVSPDRERVADVRAARDWLQQQAFARKDRIALLGWDSGAIAVLWAVRPNVEPDDDRPDFRSAAVFYPGCQRLNDTAWSARVPTLILIGALDDLTPAKTCEQMVAGARGRSAGAVIVKYRGARHAFDRDLLRVRHKSGKSVPWKEPGRAARNANAEARADALKRIPEWFAR</sequence>
<dbReference type="EMBL" id="CP021112">
    <property type="protein sequence ID" value="ARP99963.1"/>
    <property type="molecule type" value="Genomic_DNA"/>
</dbReference>
<protein>
    <recommendedName>
        <fullName evidence="3">Dienelactone hydrolase domain-containing protein</fullName>
    </recommendedName>
</protein>
<evidence type="ECO:0000259" key="3">
    <source>
        <dbReference type="Pfam" id="PF01738"/>
    </source>
</evidence>
<dbReference type="SUPFAM" id="SSF53474">
    <property type="entry name" value="alpha/beta-Hydrolases"/>
    <property type="match status" value="1"/>
</dbReference>
<dbReference type="PANTHER" id="PTHR22946">
    <property type="entry name" value="DIENELACTONE HYDROLASE DOMAIN-CONTAINING PROTEIN-RELATED"/>
    <property type="match status" value="1"/>
</dbReference>
<dbReference type="InterPro" id="IPR050261">
    <property type="entry name" value="FrsA_esterase"/>
</dbReference>
<dbReference type="STRING" id="1235591.CAK95_13370"/>
<organism evidence="4 5">
    <name type="scientific">Pseudorhodoplanes sinuspersici</name>
    <dbReference type="NCBI Taxonomy" id="1235591"/>
    <lineage>
        <taxon>Bacteria</taxon>
        <taxon>Pseudomonadati</taxon>
        <taxon>Pseudomonadota</taxon>
        <taxon>Alphaproteobacteria</taxon>
        <taxon>Hyphomicrobiales</taxon>
        <taxon>Pseudorhodoplanes</taxon>
    </lineage>
</organism>
<keyword evidence="5" id="KW-1185">Reference proteome</keyword>
<dbReference type="GO" id="GO:0052689">
    <property type="term" value="F:carboxylic ester hydrolase activity"/>
    <property type="evidence" value="ECO:0007669"/>
    <property type="project" value="UniProtKB-ARBA"/>
</dbReference>
<evidence type="ECO:0000313" key="5">
    <source>
        <dbReference type="Proteomes" id="UP000194137"/>
    </source>
</evidence>
<feature type="region of interest" description="Disordered" evidence="2">
    <location>
        <begin position="102"/>
        <end position="128"/>
    </location>
</feature>
<reference evidence="4 5" key="1">
    <citation type="submission" date="2017-05" db="EMBL/GenBank/DDBJ databases">
        <title>Full genome sequence of Pseudorhodoplanes sinuspersici.</title>
        <authorList>
            <person name="Dastgheib S.M.M."/>
            <person name="Shavandi M."/>
            <person name="Tirandaz H."/>
        </authorList>
    </citation>
    <scope>NUCLEOTIDE SEQUENCE [LARGE SCALE GENOMIC DNA]</scope>
    <source>
        <strain evidence="4 5">RIPI110</strain>
    </source>
</reference>
<dbReference type="InterPro" id="IPR029058">
    <property type="entry name" value="AB_hydrolase_fold"/>
</dbReference>
<evidence type="ECO:0000256" key="2">
    <source>
        <dbReference type="SAM" id="MobiDB-lite"/>
    </source>
</evidence>
<proteinExistence type="predicted"/>
<feature type="compositionally biased region" description="Basic and acidic residues" evidence="2">
    <location>
        <begin position="112"/>
        <end position="128"/>
    </location>
</feature>